<name>A0ABW4LEJ9_9MICO</name>
<proteinExistence type="inferred from homology"/>
<reference evidence="4" key="1">
    <citation type="journal article" date="2019" name="Int. J. Syst. Evol. Microbiol.">
        <title>The Global Catalogue of Microorganisms (GCM) 10K type strain sequencing project: providing services to taxonomists for standard genome sequencing and annotation.</title>
        <authorList>
            <consortium name="The Broad Institute Genomics Platform"/>
            <consortium name="The Broad Institute Genome Sequencing Center for Infectious Disease"/>
            <person name="Wu L."/>
            <person name="Ma J."/>
        </authorList>
    </citation>
    <scope>NUCLEOTIDE SEQUENCE [LARGE SCALE GENOMIC DNA]</scope>
    <source>
        <strain evidence="4">CGMCC 1.12471</strain>
    </source>
</reference>
<evidence type="ECO:0000313" key="3">
    <source>
        <dbReference type="EMBL" id="MFD1721950.1"/>
    </source>
</evidence>
<comment type="similarity">
    <text evidence="1">Belongs to the peptidase C56 family.</text>
</comment>
<dbReference type="RefSeq" id="WP_377934636.1">
    <property type="nucleotide sequence ID" value="NZ_JBHUEA010000014.1"/>
</dbReference>
<gene>
    <name evidence="3" type="ORF">ACFSBI_10330</name>
</gene>
<evidence type="ECO:0000259" key="2">
    <source>
        <dbReference type="Pfam" id="PF01965"/>
    </source>
</evidence>
<dbReference type="PANTHER" id="PTHR42733:SF12">
    <property type="entry name" value="PROTEINASE"/>
    <property type="match status" value="1"/>
</dbReference>
<organism evidence="3 4">
    <name type="scientific">Amnibacterium endophyticum</name>
    <dbReference type="NCBI Taxonomy" id="2109337"/>
    <lineage>
        <taxon>Bacteria</taxon>
        <taxon>Bacillati</taxon>
        <taxon>Actinomycetota</taxon>
        <taxon>Actinomycetes</taxon>
        <taxon>Micrococcales</taxon>
        <taxon>Microbacteriaceae</taxon>
        <taxon>Amnibacterium</taxon>
    </lineage>
</organism>
<sequence length="188" mass="20082">MAHVDLTGKRVLAIATNYGVEQDEIVVPVEHLRGDGATVDIATADDGAIQTLVDDKEQGREVEATTTLDAIDDLSQYDLLLIPGGSVNADQLRLEEKAVAIAEGFITAGKPVAAICHAPWTLIETGRVKGKRLTSFWSLKTDVRNAGGDWQDSSVVVDDSDGWTLITSRNPKDLDDFVGAIDEALAPA</sequence>
<dbReference type="PROSITE" id="PS51276">
    <property type="entry name" value="PEPTIDASE_C56_PFPI"/>
    <property type="match status" value="1"/>
</dbReference>
<protein>
    <submittedName>
        <fullName evidence="3">DJ-1/PfpI/YhbO family deglycase/protease</fullName>
    </submittedName>
</protein>
<evidence type="ECO:0000256" key="1">
    <source>
        <dbReference type="ARBA" id="ARBA00008542"/>
    </source>
</evidence>
<dbReference type="PANTHER" id="PTHR42733">
    <property type="entry name" value="DJ-1 PROTEIN"/>
    <property type="match status" value="1"/>
</dbReference>
<evidence type="ECO:0000313" key="4">
    <source>
        <dbReference type="Proteomes" id="UP001597347"/>
    </source>
</evidence>
<dbReference type="SUPFAM" id="SSF52317">
    <property type="entry name" value="Class I glutamine amidotransferase-like"/>
    <property type="match status" value="1"/>
</dbReference>
<dbReference type="NCBIfam" id="TIGR01382">
    <property type="entry name" value="PfpI"/>
    <property type="match status" value="1"/>
</dbReference>
<dbReference type="Pfam" id="PF01965">
    <property type="entry name" value="DJ-1_PfpI"/>
    <property type="match status" value="1"/>
</dbReference>
<dbReference type="InterPro" id="IPR029062">
    <property type="entry name" value="Class_I_gatase-like"/>
</dbReference>
<dbReference type="InterPro" id="IPR006286">
    <property type="entry name" value="C56_PfpI-like"/>
</dbReference>
<accession>A0ABW4LEJ9</accession>
<dbReference type="EMBL" id="JBHUEA010000014">
    <property type="protein sequence ID" value="MFD1721950.1"/>
    <property type="molecule type" value="Genomic_DNA"/>
</dbReference>
<comment type="caution">
    <text evidence="3">The sequence shown here is derived from an EMBL/GenBank/DDBJ whole genome shotgun (WGS) entry which is preliminary data.</text>
</comment>
<feature type="domain" description="DJ-1/PfpI" evidence="2">
    <location>
        <begin position="9"/>
        <end position="181"/>
    </location>
</feature>
<dbReference type="Proteomes" id="UP001597347">
    <property type="component" value="Unassembled WGS sequence"/>
</dbReference>
<dbReference type="Gene3D" id="3.40.50.880">
    <property type="match status" value="1"/>
</dbReference>
<dbReference type="InterPro" id="IPR002818">
    <property type="entry name" value="DJ-1/PfpI"/>
</dbReference>
<keyword evidence="4" id="KW-1185">Reference proteome</keyword>